<comment type="similarity">
    <text evidence="1">Belongs to the LysR transcriptional regulatory family.</text>
</comment>
<gene>
    <name evidence="7" type="ORF">GR170_17485</name>
</gene>
<dbReference type="Proteomes" id="UP000477911">
    <property type="component" value="Unassembled WGS sequence"/>
</dbReference>
<dbReference type="GO" id="GO:0010628">
    <property type="term" value="P:positive regulation of gene expression"/>
    <property type="evidence" value="ECO:0007669"/>
    <property type="project" value="TreeGrafter"/>
</dbReference>
<evidence type="ECO:0000256" key="4">
    <source>
        <dbReference type="ARBA" id="ARBA00023163"/>
    </source>
</evidence>
<dbReference type="EMBL" id="WUMU01000019">
    <property type="protein sequence ID" value="MXN19629.1"/>
    <property type="molecule type" value="Genomic_DNA"/>
</dbReference>
<evidence type="ECO:0000256" key="2">
    <source>
        <dbReference type="ARBA" id="ARBA00023015"/>
    </source>
</evidence>
<dbReference type="SUPFAM" id="SSF46785">
    <property type="entry name" value="Winged helix' DNA-binding domain"/>
    <property type="match status" value="1"/>
</dbReference>
<proteinExistence type="inferred from homology"/>
<dbReference type="SUPFAM" id="SSF53850">
    <property type="entry name" value="Periplasmic binding protein-like II"/>
    <property type="match status" value="1"/>
</dbReference>
<evidence type="ECO:0000313" key="8">
    <source>
        <dbReference type="Proteomes" id="UP000477911"/>
    </source>
</evidence>
<dbReference type="PANTHER" id="PTHR30427:SF1">
    <property type="entry name" value="TRANSCRIPTIONAL ACTIVATOR PROTEIN LYSR"/>
    <property type="match status" value="1"/>
</dbReference>
<evidence type="ECO:0000256" key="3">
    <source>
        <dbReference type="ARBA" id="ARBA00023125"/>
    </source>
</evidence>
<accession>A0A6L7G6R0</accession>
<sequence>MVIRSDHRRAASIWRQAGMAGSFWRSRMGAVGPAPGAPTRAAQPGPPPSARSARKWGNGAPAPEVQQIPAIGALDSRRTRRSHCQRPRNRRQRDDFPRTDPGAMNQKQLTAFRMVMRHGTITEAARALNVSQPAVSRLIADLEASIGFPLLHRPGGKALPTREAYDFFQEVERMFYGLDRLGQVAEEIRTLNRAVCRIASMPMVSFEILPRALHGIVMHHPGIEFSHDVHTSPRILDLLASRQIDIGIAQTDPGRQDVEVLAAYRTDCVCVMAPDHPLSTREAIHPADLHAVPMVALNFRTLTYSYLMRCCAEAGVTPRIVAETQPSYSACSLAALGVGIAIVDPITPGIFGDRLCVRPFLPALPFDYQVIKPVGLSMSRAATAFYEELRETIAGQSHFGRPVHNISA</sequence>
<dbReference type="PRINTS" id="PR00039">
    <property type="entry name" value="HTHLYSR"/>
</dbReference>
<reference evidence="7 8" key="1">
    <citation type="submission" date="2019-12" db="EMBL/GenBank/DDBJ databases">
        <authorList>
            <person name="Li M."/>
        </authorList>
    </citation>
    <scope>NUCLEOTIDE SEQUENCE [LARGE SCALE GENOMIC DNA]</scope>
    <source>
        <strain evidence="7 8">GBMRC 2024</strain>
    </source>
</reference>
<dbReference type="InterPro" id="IPR005119">
    <property type="entry name" value="LysR_subst-bd"/>
</dbReference>
<dbReference type="Gene3D" id="3.40.190.290">
    <property type="match status" value="1"/>
</dbReference>
<dbReference type="Gene3D" id="1.10.10.10">
    <property type="entry name" value="Winged helix-like DNA-binding domain superfamily/Winged helix DNA-binding domain"/>
    <property type="match status" value="1"/>
</dbReference>
<dbReference type="AlphaFoldDB" id="A0A6L7G6R0"/>
<keyword evidence="3" id="KW-0238">DNA-binding</keyword>
<dbReference type="PANTHER" id="PTHR30427">
    <property type="entry name" value="TRANSCRIPTIONAL ACTIVATOR PROTEIN LYSR"/>
    <property type="match status" value="1"/>
</dbReference>
<dbReference type="PROSITE" id="PS50931">
    <property type="entry name" value="HTH_LYSR"/>
    <property type="match status" value="1"/>
</dbReference>
<organism evidence="7 8">
    <name type="scientific">Pseudooceanicola albus</name>
    <dbReference type="NCBI Taxonomy" id="2692189"/>
    <lineage>
        <taxon>Bacteria</taxon>
        <taxon>Pseudomonadati</taxon>
        <taxon>Pseudomonadota</taxon>
        <taxon>Alphaproteobacteria</taxon>
        <taxon>Rhodobacterales</taxon>
        <taxon>Paracoccaceae</taxon>
        <taxon>Pseudooceanicola</taxon>
    </lineage>
</organism>
<name>A0A6L7G6R0_9RHOB</name>
<keyword evidence="2" id="KW-0805">Transcription regulation</keyword>
<dbReference type="GO" id="GO:0043565">
    <property type="term" value="F:sequence-specific DNA binding"/>
    <property type="evidence" value="ECO:0007669"/>
    <property type="project" value="TreeGrafter"/>
</dbReference>
<comment type="caution">
    <text evidence="7">The sequence shown here is derived from an EMBL/GenBank/DDBJ whole genome shotgun (WGS) entry which is preliminary data.</text>
</comment>
<feature type="domain" description="HTH lysR-type" evidence="6">
    <location>
        <begin position="104"/>
        <end position="161"/>
    </location>
</feature>
<dbReference type="InterPro" id="IPR000847">
    <property type="entry name" value="LysR_HTH_N"/>
</dbReference>
<evidence type="ECO:0000313" key="7">
    <source>
        <dbReference type="EMBL" id="MXN19629.1"/>
    </source>
</evidence>
<dbReference type="InterPro" id="IPR036390">
    <property type="entry name" value="WH_DNA-bd_sf"/>
</dbReference>
<dbReference type="InterPro" id="IPR036388">
    <property type="entry name" value="WH-like_DNA-bd_sf"/>
</dbReference>
<dbReference type="Pfam" id="PF03466">
    <property type="entry name" value="LysR_substrate"/>
    <property type="match status" value="1"/>
</dbReference>
<keyword evidence="4" id="KW-0804">Transcription</keyword>
<feature type="compositionally biased region" description="Basic residues" evidence="5">
    <location>
        <begin position="78"/>
        <end position="91"/>
    </location>
</feature>
<keyword evidence="8" id="KW-1185">Reference proteome</keyword>
<evidence type="ECO:0000256" key="1">
    <source>
        <dbReference type="ARBA" id="ARBA00009437"/>
    </source>
</evidence>
<dbReference type="Pfam" id="PF00126">
    <property type="entry name" value="HTH_1"/>
    <property type="match status" value="1"/>
</dbReference>
<feature type="region of interest" description="Disordered" evidence="5">
    <location>
        <begin position="30"/>
        <end position="104"/>
    </location>
</feature>
<dbReference type="GO" id="GO:0003700">
    <property type="term" value="F:DNA-binding transcription factor activity"/>
    <property type="evidence" value="ECO:0007669"/>
    <property type="project" value="InterPro"/>
</dbReference>
<evidence type="ECO:0000259" key="6">
    <source>
        <dbReference type="PROSITE" id="PS50931"/>
    </source>
</evidence>
<evidence type="ECO:0000256" key="5">
    <source>
        <dbReference type="SAM" id="MobiDB-lite"/>
    </source>
</evidence>
<protein>
    <submittedName>
        <fullName evidence="7">LysR family transcriptional regulator</fullName>
    </submittedName>
</protein>